<evidence type="ECO:0000259" key="1">
    <source>
        <dbReference type="PROSITE" id="PS50164"/>
    </source>
</evidence>
<sequence>MSDGKSIRLFLADGTPGGLLTAEIMNWTGHVVAAPRSDLASLLKRPEASRTGIYILLGDDAKSLGDTIAYIGEGDDVSKRLYQHARPEDQGGKDFWNRAIVLTSKDTNLTKAHARYLESRLITLAQQANRAVLVNGTAPPPLPLPEADISDMEYFIAQAKIVLPVLGVNLFRSLPSAGETQQAPSAMQATSSALSPIFQLGPTKERIIATAQEVDGEFTVLSGSLARLKWIGVDDGYLRLREKLEEDGTLVLSNDSKSRVFTRNQVFTSPSAAAAVILGRSANGRTNWKVQDSGITYGAWQSQGIDQALAESGP</sequence>
<proteinExistence type="predicted"/>
<dbReference type="CDD" id="cd10447">
    <property type="entry name" value="GIY-YIG_unchar_2"/>
    <property type="match status" value="1"/>
</dbReference>
<keyword evidence="3" id="KW-1185">Reference proteome</keyword>
<dbReference type="OrthoDB" id="2656488at2"/>
<dbReference type="AlphaFoldDB" id="A0A0D8FUK1"/>
<feature type="domain" description="GIY-YIG" evidence="1">
    <location>
        <begin position="49"/>
        <end position="131"/>
    </location>
</feature>
<dbReference type="InterPro" id="IPR000305">
    <property type="entry name" value="GIY-YIG_endonuc"/>
</dbReference>
<gene>
    <name evidence="2" type="ORF">FEAC_14220</name>
</gene>
<dbReference type="PATRIC" id="fig|1121877.4.peg.1562"/>
<dbReference type="GeneID" id="78372617"/>
<dbReference type="eggNOG" id="COG1479">
    <property type="taxonomic scope" value="Bacteria"/>
</dbReference>
<dbReference type="EMBL" id="JXUW01000011">
    <property type="protein sequence ID" value="KJE76776.1"/>
    <property type="molecule type" value="Genomic_DNA"/>
</dbReference>
<dbReference type="STRING" id="1121877.FEAC_14220"/>
<name>A0A0D8FUK1_9ACTN</name>
<organism evidence="2 3">
    <name type="scientific">Ferrimicrobium acidiphilum DSM 19497</name>
    <dbReference type="NCBI Taxonomy" id="1121877"/>
    <lineage>
        <taxon>Bacteria</taxon>
        <taxon>Bacillati</taxon>
        <taxon>Actinomycetota</taxon>
        <taxon>Acidimicrobiia</taxon>
        <taxon>Acidimicrobiales</taxon>
        <taxon>Acidimicrobiaceae</taxon>
        <taxon>Ferrimicrobium</taxon>
    </lineage>
</organism>
<dbReference type="InterPro" id="IPR025579">
    <property type="entry name" value="DUF4357"/>
</dbReference>
<evidence type="ECO:0000313" key="2">
    <source>
        <dbReference type="EMBL" id="KJE76776.1"/>
    </source>
</evidence>
<dbReference type="Proteomes" id="UP000032336">
    <property type="component" value="Unassembled WGS sequence"/>
</dbReference>
<protein>
    <recommendedName>
        <fullName evidence="1">GIY-YIG domain-containing protein</fullName>
    </recommendedName>
</protein>
<dbReference type="Pfam" id="PF14267">
    <property type="entry name" value="DUF4357"/>
    <property type="match status" value="1"/>
</dbReference>
<accession>A0A0D8FUK1</accession>
<reference evidence="2 3" key="1">
    <citation type="submission" date="2015-01" db="EMBL/GenBank/DDBJ databases">
        <title>Draft genome of the acidophilic iron oxidizer Ferrimicrobium acidiphilum strain T23.</title>
        <authorList>
            <person name="Poehlein A."/>
            <person name="Eisen S."/>
            <person name="Schloemann M."/>
            <person name="Johnson B.D."/>
            <person name="Daniel R."/>
            <person name="Muehling M."/>
        </authorList>
    </citation>
    <scope>NUCLEOTIDE SEQUENCE [LARGE SCALE GENOMIC DNA]</scope>
    <source>
        <strain evidence="2 3">T23</strain>
    </source>
</reference>
<evidence type="ECO:0000313" key="3">
    <source>
        <dbReference type="Proteomes" id="UP000032336"/>
    </source>
</evidence>
<comment type="caution">
    <text evidence="2">The sequence shown here is derived from an EMBL/GenBank/DDBJ whole genome shotgun (WGS) entry which is preliminary data.</text>
</comment>
<dbReference type="RefSeq" id="WP_035389706.1">
    <property type="nucleotide sequence ID" value="NZ_JQKF01000015.1"/>
</dbReference>
<dbReference type="PROSITE" id="PS50164">
    <property type="entry name" value="GIY_YIG"/>
    <property type="match status" value="1"/>
</dbReference>